<feature type="compositionally biased region" description="Polar residues" evidence="5">
    <location>
        <begin position="404"/>
        <end position="429"/>
    </location>
</feature>
<keyword evidence="4" id="KW-0175">Coiled coil</keyword>
<dbReference type="GO" id="GO:0016020">
    <property type="term" value="C:membrane"/>
    <property type="evidence" value="ECO:0007669"/>
    <property type="project" value="UniProtKB-SubCell"/>
</dbReference>
<feature type="region of interest" description="Disordered" evidence="5">
    <location>
        <begin position="404"/>
        <end position="434"/>
    </location>
</feature>
<keyword evidence="7" id="KW-1185">Reference proteome</keyword>
<evidence type="ECO:0000256" key="1">
    <source>
        <dbReference type="ARBA" id="ARBA00004170"/>
    </source>
</evidence>
<accession>A0A482W726</accession>
<dbReference type="OrthoDB" id="10068192at2759"/>
<protein>
    <recommendedName>
        <fullName evidence="8">Brain-enriched guanylate kinase-associated protein</fullName>
    </recommendedName>
</protein>
<organism evidence="6 7">
    <name type="scientific">Asbolus verrucosus</name>
    <name type="common">Desert ironclad beetle</name>
    <dbReference type="NCBI Taxonomy" id="1661398"/>
    <lineage>
        <taxon>Eukaryota</taxon>
        <taxon>Metazoa</taxon>
        <taxon>Ecdysozoa</taxon>
        <taxon>Arthropoda</taxon>
        <taxon>Hexapoda</taxon>
        <taxon>Insecta</taxon>
        <taxon>Pterygota</taxon>
        <taxon>Neoptera</taxon>
        <taxon>Endopterygota</taxon>
        <taxon>Coleoptera</taxon>
        <taxon>Polyphaga</taxon>
        <taxon>Cucujiformia</taxon>
        <taxon>Tenebrionidae</taxon>
        <taxon>Pimeliinae</taxon>
        <taxon>Asbolus</taxon>
    </lineage>
</organism>
<feature type="region of interest" description="Disordered" evidence="5">
    <location>
        <begin position="463"/>
        <end position="488"/>
    </location>
</feature>
<comment type="caution">
    <text evidence="6">The sequence shown here is derived from an EMBL/GenBank/DDBJ whole genome shotgun (WGS) entry which is preliminary data.</text>
</comment>
<comment type="subcellular location">
    <subcellularLocation>
        <location evidence="1">Membrane</location>
        <topology evidence="1">Peripheral membrane protein</topology>
    </subcellularLocation>
</comment>
<evidence type="ECO:0000256" key="2">
    <source>
        <dbReference type="ARBA" id="ARBA00022553"/>
    </source>
</evidence>
<feature type="region of interest" description="Disordered" evidence="5">
    <location>
        <begin position="578"/>
        <end position="600"/>
    </location>
</feature>
<keyword evidence="2" id="KW-0597">Phosphoprotein</keyword>
<dbReference type="PANTHER" id="PTHR28664">
    <property type="entry name" value="TIGHT JUNCTION-ASSOCIATED PROTEIN 1"/>
    <property type="match status" value="1"/>
</dbReference>
<sequence>MVNKCKECGCMCKKCVANDHDVHLHVEIENLKQKLVERENHIVTMETNFLNEANKFPSGELVALREELLTWQDKYRRLYDAHRRVQRVNQGLEDKLLKLVDVCETEKTTLTKDVASLSQKLAEANYAVKKLTEDNERYKNDVSLAIQFLQCKQSNFVAHKFDSLPQEVQVQASSFMANKRKPEEKKASYEMKSIKVPIPTFPPTAMVYSVPKSPNPNRKIEVEVETPPVDIVSAAIMAKVLEERQKEKAYAKHCDTCTCSKKLSVVCDMTCYSVGTQTGDFKNALCLRCNENLPQSPQRMRLVKNETTTKKVPIYPNESTDTAQINGNNIVKVQPNNFLIDETPHIDSNCSLTTQSNNHLLNSEVKTYPDINFFSINEAPQIKNTKKSPKLGVKVEHHHLCNKTSPTYEVSKGQSESDVTSAKNGSSDNLKGPRYCSMRLQTGTRNILLDNAHNNVAPVLYKRHHKSRREETPTTHHETSRTESCSSEELKNISIISDNSTHNQQRVADWIRNNLDHEISSSENSQSEPLISRNKESLIGTDRVKYAEMEEHVKRFLFGESEFLKTVEIGKLKYQNYRENDCGDQGDTSSKSNSRTETEI</sequence>
<evidence type="ECO:0000313" key="7">
    <source>
        <dbReference type="Proteomes" id="UP000292052"/>
    </source>
</evidence>
<gene>
    <name evidence="6" type="ORF">BDFB_012087</name>
</gene>
<dbReference type="STRING" id="1661398.A0A482W726"/>
<evidence type="ECO:0000256" key="3">
    <source>
        <dbReference type="ARBA" id="ARBA00023136"/>
    </source>
</evidence>
<dbReference type="AlphaFoldDB" id="A0A482W726"/>
<evidence type="ECO:0000256" key="4">
    <source>
        <dbReference type="SAM" id="Coils"/>
    </source>
</evidence>
<feature type="compositionally biased region" description="Basic and acidic residues" evidence="5">
    <location>
        <begin position="468"/>
        <end position="481"/>
    </location>
</feature>
<reference evidence="6 7" key="1">
    <citation type="submission" date="2017-03" db="EMBL/GenBank/DDBJ databases">
        <title>Genome of the blue death feigning beetle - Asbolus verrucosus.</title>
        <authorList>
            <person name="Rider S.D."/>
        </authorList>
    </citation>
    <scope>NUCLEOTIDE SEQUENCE [LARGE SCALE GENOMIC DNA]</scope>
    <source>
        <strain evidence="6">Butters</strain>
        <tissue evidence="6">Head and leg muscle</tissue>
    </source>
</reference>
<keyword evidence="3" id="KW-0472">Membrane</keyword>
<dbReference type="InterPro" id="IPR043441">
    <property type="entry name" value="Tjap1/BEGAIN"/>
</dbReference>
<evidence type="ECO:0000256" key="5">
    <source>
        <dbReference type="SAM" id="MobiDB-lite"/>
    </source>
</evidence>
<feature type="coiled-coil region" evidence="4">
    <location>
        <begin position="114"/>
        <end position="141"/>
    </location>
</feature>
<dbReference type="Proteomes" id="UP000292052">
    <property type="component" value="Unassembled WGS sequence"/>
</dbReference>
<proteinExistence type="predicted"/>
<evidence type="ECO:0000313" key="6">
    <source>
        <dbReference type="EMBL" id="RZC40218.1"/>
    </source>
</evidence>
<dbReference type="EMBL" id="QDEB01027928">
    <property type="protein sequence ID" value="RZC40218.1"/>
    <property type="molecule type" value="Genomic_DNA"/>
</dbReference>
<name>A0A482W726_ASBVE</name>
<evidence type="ECO:0008006" key="8">
    <source>
        <dbReference type="Google" id="ProtNLM"/>
    </source>
</evidence>
<dbReference type="PANTHER" id="PTHR28664:SF4">
    <property type="entry name" value="TIGHT JUNCTION-ASSOCIATED PROTEIN 1"/>
    <property type="match status" value="1"/>
</dbReference>